<dbReference type="NCBIfam" id="TIGR02521">
    <property type="entry name" value="type_IV_pilW"/>
    <property type="match status" value="1"/>
</dbReference>
<dbReference type="SMART" id="SM00028">
    <property type="entry name" value="TPR"/>
    <property type="match status" value="3"/>
</dbReference>
<dbReference type="PROSITE" id="PS51257">
    <property type="entry name" value="PROKAR_LIPOPROTEIN"/>
    <property type="match status" value="1"/>
</dbReference>
<reference evidence="1 2" key="1">
    <citation type="submission" date="2024-02" db="EMBL/GenBank/DDBJ databases">
        <title>New especies of Spiribacter isolated from saline water.</title>
        <authorList>
            <person name="Leon M.J."/>
            <person name="De La Haba R."/>
            <person name="Sanchez-Porro C."/>
            <person name="Ventosa A."/>
        </authorList>
    </citation>
    <scope>NUCLEOTIDE SEQUENCE [LARGE SCALE GENOMIC DNA]</scope>
    <source>
        <strain evidence="2">ag22IC4-189</strain>
    </source>
</reference>
<proteinExistence type="predicted"/>
<protein>
    <submittedName>
        <fullName evidence="1">Type IV pilus biogenesis/stability protein PilW</fullName>
    </submittedName>
</protein>
<dbReference type="Gene3D" id="1.25.40.10">
    <property type="entry name" value="Tetratricopeptide repeat domain"/>
    <property type="match status" value="1"/>
</dbReference>
<evidence type="ECO:0000313" key="2">
    <source>
        <dbReference type="Proteomes" id="UP001556637"/>
    </source>
</evidence>
<comment type="caution">
    <text evidence="1">The sequence shown here is derived from an EMBL/GenBank/DDBJ whole genome shotgun (WGS) entry which is preliminary data.</text>
</comment>
<keyword evidence="2" id="KW-1185">Reference proteome</keyword>
<dbReference type="Proteomes" id="UP001556637">
    <property type="component" value="Unassembled WGS sequence"/>
</dbReference>
<organism evidence="1 2">
    <name type="scientific">Spiribacter insolitus</name>
    <dbReference type="NCBI Taxonomy" id="3122417"/>
    <lineage>
        <taxon>Bacteria</taxon>
        <taxon>Pseudomonadati</taxon>
        <taxon>Pseudomonadota</taxon>
        <taxon>Gammaproteobacteria</taxon>
        <taxon>Chromatiales</taxon>
        <taxon>Ectothiorhodospiraceae</taxon>
        <taxon>Spiribacter</taxon>
    </lineage>
</organism>
<accession>A0ABV3T6K9</accession>
<dbReference type="EMBL" id="JBAKFF010000001">
    <property type="protein sequence ID" value="MEX0430841.1"/>
    <property type="molecule type" value="Genomic_DNA"/>
</dbReference>
<dbReference type="InterPro" id="IPR013360">
    <property type="entry name" value="Pilus_4_PilW"/>
</dbReference>
<dbReference type="InterPro" id="IPR011990">
    <property type="entry name" value="TPR-like_helical_dom_sf"/>
</dbReference>
<dbReference type="InterPro" id="IPR019734">
    <property type="entry name" value="TPR_rpt"/>
</dbReference>
<evidence type="ECO:0000313" key="1">
    <source>
        <dbReference type="EMBL" id="MEX0430841.1"/>
    </source>
</evidence>
<sequence length="246" mass="27011">MRVWSMVLAATLMAGCVARQDAPLSTEDSLQAARANTDIATYHLRNGALGLALEKIDRALDQDPELIDGHLVAAEVRARLGEPAAAESHFQTALSLDEDSGPALNNYAAFLCSRGRVRRALDLWDMAAANPLYPRRVMALSNAARCLSDAGRRGEAAAYWRRALSLQPHYPPALRGMTEWSLSQDSADAAQQWFSRYTAVAEETPSLLWLGVRVARAADDADRHGQLARRLKERYPASEQAARLTE</sequence>
<name>A0ABV3T6K9_9GAMM</name>
<dbReference type="RefSeq" id="WP_367983620.1">
    <property type="nucleotide sequence ID" value="NZ_JBAKFF010000001.1"/>
</dbReference>
<dbReference type="PANTHER" id="PTHR44216">
    <property type="entry name" value="PROTEIN O-MANNOSYL-TRANSFERASE TMTC2"/>
    <property type="match status" value="1"/>
</dbReference>
<dbReference type="InterPro" id="IPR052384">
    <property type="entry name" value="TMTC_O-mannosyltransferase"/>
</dbReference>
<dbReference type="PANTHER" id="PTHR44216:SF3">
    <property type="entry name" value="PROTEIN O-MANNOSYL-TRANSFERASE TMTC2"/>
    <property type="match status" value="1"/>
</dbReference>
<dbReference type="SUPFAM" id="SSF48452">
    <property type="entry name" value="TPR-like"/>
    <property type="match status" value="1"/>
</dbReference>
<gene>
    <name evidence="1" type="primary">pilW</name>
    <name evidence="1" type="ORF">V6X30_05415</name>
</gene>